<evidence type="ECO:0000313" key="1">
    <source>
        <dbReference type="EMBL" id="QPB42764.1"/>
    </source>
</evidence>
<keyword evidence="2" id="KW-1185">Reference proteome</keyword>
<organism evidence="1 2">
    <name type="scientific">Rodentibacter haemolyticus</name>
    <dbReference type="NCBI Taxonomy" id="2778911"/>
    <lineage>
        <taxon>Bacteria</taxon>
        <taxon>Pseudomonadati</taxon>
        <taxon>Pseudomonadota</taxon>
        <taxon>Gammaproteobacteria</taxon>
        <taxon>Pasteurellales</taxon>
        <taxon>Pasteurellaceae</taxon>
        <taxon>Rodentibacter</taxon>
    </lineage>
</organism>
<name>A0ABX6UZ69_9PAST</name>
<dbReference type="EMBL" id="CP063056">
    <property type="protein sequence ID" value="QPB42764.1"/>
    <property type="molecule type" value="Genomic_DNA"/>
</dbReference>
<sequence>MTDKTEIIEVKCSNSKCKKVTTFSIHSDKASCQNCGSVLRLKTTKLASRTVLATAIIGSSIIGLSVDKLPEWTKTSNDIVEIYESMNVCMKYAIYYEKQRNLCACALSDAMNAYTLLDSGKEQFAESLKKCE</sequence>
<dbReference type="RefSeq" id="WP_194812342.1">
    <property type="nucleotide sequence ID" value="NZ_CP063056.1"/>
</dbReference>
<evidence type="ECO:0000313" key="2">
    <source>
        <dbReference type="Proteomes" id="UP000663069"/>
    </source>
</evidence>
<reference evidence="1 2" key="1">
    <citation type="submission" date="2020-10" db="EMBL/GenBank/DDBJ databases">
        <title>Genome Sequencing of Rodentibacter spp. strain DSM111151.</title>
        <authorList>
            <person name="Benga L."/>
            <person name="Lautwein T."/>
        </authorList>
    </citation>
    <scope>NUCLEOTIDE SEQUENCE [LARGE SCALE GENOMIC DNA]</scope>
    <source>
        <strain evidence="1 2">DSM 111151</strain>
    </source>
</reference>
<protein>
    <submittedName>
        <fullName evidence="1">Uncharacterized protein</fullName>
    </submittedName>
</protein>
<proteinExistence type="predicted"/>
<gene>
    <name evidence="1" type="ORF">IHV77_01145</name>
</gene>
<dbReference type="Proteomes" id="UP000663069">
    <property type="component" value="Chromosome"/>
</dbReference>
<accession>A0ABX6UZ69</accession>